<dbReference type="Pfam" id="PF00078">
    <property type="entry name" value="RVT_1"/>
    <property type="match status" value="1"/>
</dbReference>
<organism>
    <name type="scientific">Ixodes scapularis</name>
    <name type="common">Black-legged tick</name>
    <name type="synonym">Deer tick</name>
    <dbReference type="NCBI Taxonomy" id="6945"/>
    <lineage>
        <taxon>Eukaryota</taxon>
        <taxon>Metazoa</taxon>
        <taxon>Ecdysozoa</taxon>
        <taxon>Arthropoda</taxon>
        <taxon>Chelicerata</taxon>
        <taxon>Arachnida</taxon>
        <taxon>Acari</taxon>
        <taxon>Parasitiformes</taxon>
        <taxon>Ixodida</taxon>
        <taxon>Ixodoidea</taxon>
        <taxon>Ixodidae</taxon>
        <taxon>Ixodinae</taxon>
        <taxon>Ixodes</taxon>
    </lineage>
</organism>
<dbReference type="EMBL" id="ABJB010902163">
    <property type="status" value="NOT_ANNOTATED_CDS"/>
    <property type="molecule type" value="Genomic_DNA"/>
</dbReference>
<dbReference type="VEuPathDB" id="VectorBase:ISCP_005207"/>
<dbReference type="PROSITE" id="PS50878">
    <property type="entry name" value="RT_POL"/>
    <property type="match status" value="1"/>
</dbReference>
<proteinExistence type="predicted"/>
<keyword evidence="2" id="KW-0695">RNA-directed DNA polymerase</keyword>
<dbReference type="InParanoid" id="B7QB19"/>
<dbReference type="GO" id="GO:0003964">
    <property type="term" value="F:RNA-directed DNA polymerase activity"/>
    <property type="evidence" value="ECO:0007669"/>
    <property type="project" value="UniProtKB-KW"/>
</dbReference>
<evidence type="ECO:0000313" key="3">
    <source>
        <dbReference type="EnsemblMetazoa" id="ISCW022304-PA"/>
    </source>
</evidence>
<dbReference type="EMBL" id="DS898493">
    <property type="protein sequence ID" value="EEC16041.1"/>
    <property type="molecule type" value="Genomic_DNA"/>
</dbReference>
<dbReference type="VEuPathDB" id="VectorBase:ISCI022304"/>
<dbReference type="VEuPathDB" id="VectorBase:ISCW022304"/>
<dbReference type="SUPFAM" id="SSF56672">
    <property type="entry name" value="DNA/RNA polymerases"/>
    <property type="match status" value="1"/>
</dbReference>
<dbReference type="CDD" id="cd01650">
    <property type="entry name" value="RT_nLTR_like"/>
    <property type="match status" value="1"/>
</dbReference>
<protein>
    <submittedName>
        <fullName evidence="2 3">Reverse transcriptase, putative</fullName>
        <ecNumber evidence="2">2.7.7.49</ecNumber>
    </submittedName>
</protein>
<dbReference type="PaxDb" id="6945-B7QB19"/>
<dbReference type="EnsemblMetazoa" id="ISCW022304-RA">
    <property type="protein sequence ID" value="ISCW022304-PA"/>
    <property type="gene ID" value="ISCW022304"/>
</dbReference>
<dbReference type="OrthoDB" id="6141723at2759"/>
<dbReference type="EMBL" id="ABJB010964728">
    <property type="status" value="NOT_ANNOTATED_CDS"/>
    <property type="molecule type" value="Genomic_DNA"/>
</dbReference>
<keyword evidence="4" id="KW-1185">Reference proteome</keyword>
<evidence type="ECO:0000313" key="2">
    <source>
        <dbReference type="EMBL" id="EEC16041.1"/>
    </source>
</evidence>
<dbReference type="Proteomes" id="UP000001555">
    <property type="component" value="Unassembled WGS sequence"/>
</dbReference>
<reference evidence="3" key="2">
    <citation type="submission" date="2020-05" db="UniProtKB">
        <authorList>
            <consortium name="EnsemblMetazoa"/>
        </authorList>
    </citation>
    <scope>IDENTIFICATION</scope>
    <source>
        <strain evidence="3">wikel</strain>
    </source>
</reference>
<evidence type="ECO:0000259" key="1">
    <source>
        <dbReference type="PROSITE" id="PS50878"/>
    </source>
</evidence>
<dbReference type="HOGENOM" id="CLU_680240_0_0_1"/>
<dbReference type="EC" id="2.7.7.49" evidence="2"/>
<feature type="domain" description="Reverse transcriptase" evidence="1">
    <location>
        <begin position="1"/>
        <end position="266"/>
    </location>
</feature>
<dbReference type="AlphaFoldDB" id="B7QB19"/>
<reference evidence="2 4" key="1">
    <citation type="submission" date="2008-03" db="EMBL/GenBank/DDBJ databases">
        <title>Annotation of Ixodes scapularis.</title>
        <authorList>
            <consortium name="Ixodes scapularis Genome Project Consortium"/>
            <person name="Caler E."/>
            <person name="Hannick L.I."/>
            <person name="Bidwell S."/>
            <person name="Joardar V."/>
            <person name="Thiagarajan M."/>
            <person name="Amedeo P."/>
            <person name="Galinsky K.J."/>
            <person name="Schobel S."/>
            <person name="Inman J."/>
            <person name="Hostetler J."/>
            <person name="Miller J."/>
            <person name="Hammond M."/>
            <person name="Megy K."/>
            <person name="Lawson D."/>
            <person name="Kodira C."/>
            <person name="Sutton G."/>
            <person name="Meyer J."/>
            <person name="Hill C.A."/>
            <person name="Birren B."/>
            <person name="Nene V."/>
            <person name="Collins F."/>
            <person name="Alarcon-Chaidez F."/>
            <person name="Wikel S."/>
            <person name="Strausberg R."/>
        </authorList>
    </citation>
    <scope>NUCLEOTIDE SEQUENCE [LARGE SCALE GENOMIC DNA]</scope>
    <source>
        <strain evidence="4">Wikel</strain>
        <strain evidence="2">Wikel colony</strain>
    </source>
</reference>
<keyword evidence="2" id="KW-0808">Transferase</keyword>
<dbReference type="InterPro" id="IPR043502">
    <property type="entry name" value="DNA/RNA_pol_sf"/>
</dbReference>
<evidence type="ECO:0000313" key="4">
    <source>
        <dbReference type="Proteomes" id="UP000001555"/>
    </source>
</evidence>
<sequence length="405" mass="44922">MACSPHQFHPQKEPAALPSDFRPITVGPVLQRLFHKILAKRVMAAAPLDFRQRAFQPVDGCAENILLLSTVLDEARCRLRPLHLASVDLAKAFDRVTTEAILRGALRAGFDDAFLAYLRELYATSYTTLQYGGEELVVQPTTGVRQGDPLSPVLFNMVLDEFLSSVDPRVAFRSGDFTVDAMAFADDLVVCASTPQGLQQRLNDLAAFLSPRGLNINVAKSFTLSLQPSAREKKCKIVTTNRFHINGEPLPVSGVASVWRYLGVSFTPDGTRSNGVEMELEELLERVKKAPLKPQQRLLVLRTYLLPRLFHRLILGPWSVGLLKKLDTKVRAALRSWLALPHDVPLGYFHAPVGEGGLGVVSLRASIPSMRLRRIEGLRFSDHPGCAEALRCPLLLEGFPFRNKN</sequence>
<dbReference type="PANTHER" id="PTHR19446">
    <property type="entry name" value="REVERSE TRANSCRIPTASES"/>
    <property type="match status" value="1"/>
</dbReference>
<accession>B7QB19</accession>
<gene>
    <name evidence="2" type="ORF">IscW_ISCW022304</name>
</gene>
<name>B7QB19_IXOSC</name>
<keyword evidence="2" id="KW-0548">Nucleotidyltransferase</keyword>
<dbReference type="InterPro" id="IPR000477">
    <property type="entry name" value="RT_dom"/>
</dbReference>